<name>A0A485NVI5_LYNPA</name>
<evidence type="ECO:0000313" key="1">
    <source>
        <dbReference type="EMBL" id="VFV38031.1"/>
    </source>
</evidence>
<dbReference type="EMBL" id="CAAGRJ010025390">
    <property type="protein sequence ID" value="VFV38031.1"/>
    <property type="molecule type" value="Genomic_DNA"/>
</dbReference>
<accession>A0A485NVI5</accession>
<dbReference type="AlphaFoldDB" id="A0A485NVI5"/>
<keyword evidence="2" id="KW-1185">Reference proteome</keyword>
<dbReference type="Proteomes" id="UP000386466">
    <property type="component" value="Unassembled WGS sequence"/>
</dbReference>
<gene>
    <name evidence="1" type="ORF">LYPA_23C017912</name>
</gene>
<feature type="non-terminal residue" evidence="1">
    <location>
        <position position="110"/>
    </location>
</feature>
<organism evidence="1 2">
    <name type="scientific">Lynx pardinus</name>
    <name type="common">Iberian lynx</name>
    <name type="synonym">Felis pardina</name>
    <dbReference type="NCBI Taxonomy" id="191816"/>
    <lineage>
        <taxon>Eukaryota</taxon>
        <taxon>Metazoa</taxon>
        <taxon>Chordata</taxon>
        <taxon>Craniata</taxon>
        <taxon>Vertebrata</taxon>
        <taxon>Euteleostomi</taxon>
        <taxon>Mammalia</taxon>
        <taxon>Eutheria</taxon>
        <taxon>Laurasiatheria</taxon>
        <taxon>Carnivora</taxon>
        <taxon>Feliformia</taxon>
        <taxon>Felidae</taxon>
        <taxon>Felinae</taxon>
        <taxon>Lynx</taxon>
    </lineage>
</organism>
<protein>
    <submittedName>
        <fullName evidence="1">Uncharacterized protein</fullName>
    </submittedName>
</protein>
<proteinExistence type="predicted"/>
<sequence length="110" mass="12074">MVGASAKFISDGGFWIYKHCPGHMFASTHLTEKDARAIPSPSGLLTWHLTIRLDAIFQVIWLPAGTANLTTSLANRNEDALIHGGYSLAGTGYRSRHWVLVTVANKLRVK</sequence>
<reference evidence="1 2" key="1">
    <citation type="submission" date="2019-01" db="EMBL/GenBank/DDBJ databases">
        <authorList>
            <person name="Alioto T."/>
            <person name="Alioto T."/>
        </authorList>
    </citation>
    <scope>NUCLEOTIDE SEQUENCE [LARGE SCALE GENOMIC DNA]</scope>
</reference>
<evidence type="ECO:0000313" key="2">
    <source>
        <dbReference type="Proteomes" id="UP000386466"/>
    </source>
</evidence>